<dbReference type="InterPro" id="IPR023703">
    <property type="entry name" value="MltF"/>
</dbReference>
<comment type="caution">
    <text evidence="10">The sequence shown here is derived from an EMBL/GenBank/DDBJ whole genome shotgun (WGS) entry which is preliminary data.</text>
</comment>
<protein>
    <recommendedName>
        <fullName evidence="8">Membrane-bound lytic murein transglycosylase F</fullName>
        <ecNumber evidence="8">4.2.2.n1</ecNumber>
    </recommendedName>
    <alternativeName>
        <fullName evidence="8">Murein lyase F</fullName>
    </alternativeName>
</protein>
<dbReference type="Gene3D" id="3.40.190.10">
    <property type="entry name" value="Periplasmic binding protein-like II"/>
    <property type="match status" value="2"/>
</dbReference>
<comment type="similarity">
    <text evidence="8">In the C-terminal section; belongs to the transglycosylase Slt family.</text>
</comment>
<comment type="function">
    <text evidence="8">Murein-degrading enzyme that degrades murein glycan strands and insoluble, high-molecular weight murein sacculi, with the concomitant formation of a 1,6-anhydromuramoyl product. Lytic transglycosylases (LTs) play an integral role in the metabolism of the peptidoglycan (PG) sacculus. Their lytic action creates space within the PG sacculus to allow for its expansion as well as for the insertion of various structures such as secretion systems and flagella.</text>
</comment>
<evidence type="ECO:0000256" key="8">
    <source>
        <dbReference type="HAMAP-Rule" id="MF_02016"/>
    </source>
</evidence>
<keyword evidence="7 8" id="KW-0961">Cell wall biogenesis/degradation</keyword>
<dbReference type="InterPro" id="IPR000189">
    <property type="entry name" value="Transglyc_AS"/>
</dbReference>
<evidence type="ECO:0000259" key="9">
    <source>
        <dbReference type="SMART" id="SM00062"/>
    </source>
</evidence>
<evidence type="ECO:0000256" key="6">
    <source>
        <dbReference type="ARBA" id="ARBA00023239"/>
    </source>
</evidence>
<dbReference type="RefSeq" id="WP_215821130.1">
    <property type="nucleotide sequence ID" value="NZ_JAGSOY010000053.1"/>
</dbReference>
<evidence type="ECO:0000256" key="4">
    <source>
        <dbReference type="ARBA" id="ARBA00023136"/>
    </source>
</evidence>
<dbReference type="SUPFAM" id="SSF53850">
    <property type="entry name" value="Periplasmic binding protein-like II"/>
    <property type="match status" value="1"/>
</dbReference>
<evidence type="ECO:0000256" key="1">
    <source>
        <dbReference type="ARBA" id="ARBA00007734"/>
    </source>
</evidence>
<dbReference type="Pfam" id="PF00497">
    <property type="entry name" value="SBP_bac_3"/>
    <property type="match status" value="1"/>
</dbReference>
<comment type="catalytic activity">
    <reaction evidence="8">
        <text>Exolytic cleavage of the (1-&gt;4)-beta-glycosidic linkage between N-acetylmuramic acid (MurNAc) and N-acetylglucosamine (GlcNAc) residues in peptidoglycan, from either the reducing or the non-reducing ends of the peptidoglycan chains, with concomitant formation of a 1,6-anhydrobond in the MurNAc residue.</text>
        <dbReference type="EC" id="4.2.2.n1"/>
    </reaction>
</comment>
<accession>A0ABS5ZFR2</accession>
<dbReference type="InterPro" id="IPR008258">
    <property type="entry name" value="Transglycosylase_SLT_dom_1"/>
</dbReference>
<dbReference type="Pfam" id="PF01464">
    <property type="entry name" value="SLT"/>
    <property type="match status" value="1"/>
</dbReference>
<dbReference type="EC" id="4.2.2.n1" evidence="8"/>
<sequence>MVQQYWFWLSYYQRWSRGVLLLPVVLLLAACEQPVSTLDQIKQTNTLWVMTRNSPTTYFQWRDQPTGFEYELAKLFAKDLGVELKLVTANSLNDIFASISSGPHEHRFHIAAAGLSITKERQQRARFGPPYMNVNLSLIYNTSQPRPTSLADLVGKRIMVMAGSSHEERLKEASETLNLTWESTTEHEAMDLIKMVNDGEIDYSIVDSNVLAMNYIYFPKVRSAFDLQPSEQLAWALSPNADAEFIARITQFFEKIRKNGTLDQLNERFYGHVDQLNYVGVKTFIQQTQKRLPKHEKQFKKVAKKQELDWRLLAAIGYQESHWRARAKSPTGVRGLMMLTRPTAKEVGVKNRLDPKQSIQGGAKYFQKIKGRLSEDIKEPDRTWMALAAYNVGLGHLQDAQDITRRLGGNANKWVDVKKSLPLLAKKQWFSQTRYGYARGYEPVLYVQNIRRYYDLLQWLTVPKDEASTTVQAAHTPGVFEPEKSSKIKLN</sequence>
<dbReference type="PANTHER" id="PTHR35936">
    <property type="entry name" value="MEMBRANE-BOUND LYTIC MUREIN TRANSGLYCOSYLASE F"/>
    <property type="match status" value="1"/>
</dbReference>
<evidence type="ECO:0000313" key="10">
    <source>
        <dbReference type="EMBL" id="MBU2712907.1"/>
    </source>
</evidence>
<evidence type="ECO:0000256" key="3">
    <source>
        <dbReference type="ARBA" id="ARBA00022729"/>
    </source>
</evidence>
<keyword evidence="3 8" id="KW-0732">Signal</keyword>
<reference evidence="10 11" key="1">
    <citation type="submission" date="2021-04" db="EMBL/GenBank/DDBJ databases">
        <authorList>
            <person name="Pira H."/>
            <person name="Risdian C."/>
            <person name="Wink J."/>
        </authorList>
    </citation>
    <scope>NUCLEOTIDE SEQUENCE [LARGE SCALE GENOMIC DNA]</scope>
    <source>
        <strain evidence="10 11">WH53</strain>
    </source>
</reference>
<keyword evidence="4 8" id="KW-0472">Membrane</keyword>
<dbReference type="Gene3D" id="1.10.530.10">
    <property type="match status" value="1"/>
</dbReference>
<dbReference type="PROSITE" id="PS00922">
    <property type="entry name" value="TRANSGLYCOSYLASE"/>
    <property type="match status" value="1"/>
</dbReference>
<dbReference type="NCBIfam" id="NF008112">
    <property type="entry name" value="PRK10859.1"/>
    <property type="match status" value="1"/>
</dbReference>
<dbReference type="PANTHER" id="PTHR35936:SF32">
    <property type="entry name" value="MEMBRANE-BOUND LYTIC MUREIN TRANSGLYCOSYLASE F"/>
    <property type="match status" value="1"/>
</dbReference>
<comment type="subcellular location">
    <subcellularLocation>
        <location evidence="8">Cell outer membrane</location>
        <topology evidence="8">Peripheral membrane protein</topology>
    </subcellularLocation>
    <text evidence="8">Attached to the inner leaflet of the outer membrane.</text>
</comment>
<evidence type="ECO:0000256" key="2">
    <source>
        <dbReference type="ARBA" id="ARBA00010333"/>
    </source>
</evidence>
<dbReference type="SUPFAM" id="SSF53955">
    <property type="entry name" value="Lysozyme-like"/>
    <property type="match status" value="1"/>
</dbReference>
<gene>
    <name evidence="8 10" type="primary">mltF</name>
    <name evidence="10" type="ORF">KCG35_17705</name>
</gene>
<keyword evidence="5 8" id="KW-0998">Cell outer membrane</keyword>
<evidence type="ECO:0000313" key="11">
    <source>
        <dbReference type="Proteomes" id="UP000690515"/>
    </source>
</evidence>
<dbReference type="CDD" id="cd13403">
    <property type="entry name" value="MLTF-like"/>
    <property type="match status" value="1"/>
</dbReference>
<keyword evidence="11" id="KW-1185">Reference proteome</keyword>
<dbReference type="InterPro" id="IPR001638">
    <property type="entry name" value="Solute-binding_3/MltF_N"/>
</dbReference>
<feature type="active site" evidence="8">
    <location>
        <position position="320"/>
    </location>
</feature>
<dbReference type="InterPro" id="IPR023346">
    <property type="entry name" value="Lysozyme-like_dom_sf"/>
</dbReference>
<name>A0ABS5ZFR2_9GAMM</name>
<comment type="similarity">
    <text evidence="1">Belongs to the transglycosylase Slt family.</text>
</comment>
<comment type="caution">
    <text evidence="8">Lacks conserved residue(s) required for the propagation of feature annotation.</text>
</comment>
<comment type="similarity">
    <text evidence="8">In the N-terminal section; belongs to the bacterial solute-binding protein 3 family.</text>
</comment>
<evidence type="ECO:0000256" key="5">
    <source>
        <dbReference type="ARBA" id="ARBA00023237"/>
    </source>
</evidence>
<dbReference type="HAMAP" id="MF_02016">
    <property type="entry name" value="MltF"/>
    <property type="match status" value="1"/>
</dbReference>
<comment type="similarity">
    <text evidence="2">Belongs to the bacterial solute-binding protein 3 family.</text>
</comment>
<dbReference type="CDD" id="cd01009">
    <property type="entry name" value="PBP2_YfhD_N"/>
    <property type="match status" value="1"/>
</dbReference>
<evidence type="ECO:0000256" key="7">
    <source>
        <dbReference type="ARBA" id="ARBA00023316"/>
    </source>
</evidence>
<dbReference type="Proteomes" id="UP000690515">
    <property type="component" value="Unassembled WGS sequence"/>
</dbReference>
<dbReference type="EMBL" id="JAGSOY010000053">
    <property type="protein sequence ID" value="MBU2712907.1"/>
    <property type="molecule type" value="Genomic_DNA"/>
</dbReference>
<feature type="domain" description="Solute-binding protein family 3/N-terminal" evidence="9">
    <location>
        <begin position="44"/>
        <end position="273"/>
    </location>
</feature>
<comment type="domain">
    <text evidence="8">The N-terminal domain does not have lytic activity and probably modulates enzymatic activity. The C-terminal domain is the catalytic active domain.</text>
</comment>
<keyword evidence="6 8" id="KW-0456">Lyase</keyword>
<organism evidence="10 11">
    <name type="scientific">Zooshikella harenae</name>
    <dbReference type="NCBI Taxonomy" id="2827238"/>
    <lineage>
        <taxon>Bacteria</taxon>
        <taxon>Pseudomonadati</taxon>
        <taxon>Pseudomonadota</taxon>
        <taxon>Gammaproteobacteria</taxon>
        <taxon>Oceanospirillales</taxon>
        <taxon>Zooshikellaceae</taxon>
        <taxon>Zooshikella</taxon>
    </lineage>
</organism>
<dbReference type="GO" id="GO:0016829">
    <property type="term" value="F:lyase activity"/>
    <property type="evidence" value="ECO:0007669"/>
    <property type="project" value="UniProtKB-KW"/>
</dbReference>
<dbReference type="SMART" id="SM00062">
    <property type="entry name" value="PBPb"/>
    <property type="match status" value="1"/>
</dbReference>
<feature type="region of interest" description="LT domain" evidence="8">
    <location>
        <begin position="274"/>
        <end position="491"/>
    </location>
</feature>
<proteinExistence type="inferred from homology"/>